<accession>A0AAE0RLH3</accession>
<dbReference type="SUPFAM" id="SSF48097">
    <property type="entry name" value="Regulator of G-protein signaling, RGS"/>
    <property type="match status" value="1"/>
</dbReference>
<name>A0AAE0RLH3_9TELE</name>
<dbReference type="FunFam" id="1.10.167.10:FF:000001">
    <property type="entry name" value="Putative regulator of g-protein signaling 12"/>
    <property type="match status" value="1"/>
</dbReference>
<dbReference type="EMBL" id="JAUCMX010000001">
    <property type="protein sequence ID" value="KAK3557576.1"/>
    <property type="molecule type" value="Genomic_DNA"/>
</dbReference>
<evidence type="ECO:0000259" key="1">
    <source>
        <dbReference type="PROSITE" id="PS50132"/>
    </source>
</evidence>
<dbReference type="InterPro" id="IPR044926">
    <property type="entry name" value="RGS_subdomain_2"/>
</dbReference>
<evidence type="ECO:0000313" key="3">
    <source>
        <dbReference type="Proteomes" id="UP001274896"/>
    </source>
</evidence>
<feature type="non-terminal residue" evidence="2">
    <location>
        <position position="1"/>
    </location>
</feature>
<feature type="domain" description="RGS" evidence="1">
    <location>
        <begin position="57"/>
        <end position="173"/>
    </location>
</feature>
<dbReference type="InterPro" id="IPR016137">
    <property type="entry name" value="RGS"/>
</dbReference>
<comment type="caution">
    <text evidence="2">The sequence shown here is derived from an EMBL/GenBank/DDBJ whole genome shotgun (WGS) entry which is preliminary data.</text>
</comment>
<sequence length="188" mass="21845">AKGLKARMNSFLQKQDWKLLCYAYKLRKPRLTLAECLTWKESFENLLSSRPRYTTNQFSLSLSPTDGLYAFRAFLVSEFSEENIAFYLACKDYQNTKSVAKLQAKAQRIYNEFIGSEAPREVNIDHETRDITQANIKLPTATCFDQAQYRIYILMEKDCYPRFLRSSAYRDLVSQLTKKNAKAATKKA</sequence>
<gene>
    <name evidence="2" type="ORF">QTP70_030506</name>
</gene>
<reference evidence="2" key="1">
    <citation type="submission" date="2023-06" db="EMBL/GenBank/DDBJ databases">
        <title>Male Hemibagrus guttatus genome.</title>
        <authorList>
            <person name="Bian C."/>
        </authorList>
    </citation>
    <scope>NUCLEOTIDE SEQUENCE</scope>
    <source>
        <strain evidence="2">Male_cb2023</strain>
        <tissue evidence="2">Muscle</tissue>
    </source>
</reference>
<dbReference type="PRINTS" id="PR01301">
    <property type="entry name" value="RGSPROTEIN"/>
</dbReference>
<dbReference type="PANTHER" id="PTHR10845">
    <property type="entry name" value="REGULATOR OF G PROTEIN SIGNALING"/>
    <property type="match status" value="1"/>
</dbReference>
<dbReference type="PANTHER" id="PTHR10845:SF245">
    <property type="entry name" value="REGULATOR OF G-PROTEIN SIGNALING 16"/>
    <property type="match status" value="1"/>
</dbReference>
<protein>
    <recommendedName>
        <fullName evidence="1">RGS domain-containing protein</fullName>
    </recommendedName>
</protein>
<dbReference type="Gene3D" id="1.10.167.10">
    <property type="entry name" value="Regulator of G-protein Signalling 4, domain 2"/>
    <property type="match status" value="1"/>
</dbReference>
<dbReference type="Proteomes" id="UP001274896">
    <property type="component" value="Unassembled WGS sequence"/>
</dbReference>
<dbReference type="InterPro" id="IPR036305">
    <property type="entry name" value="RGS_sf"/>
</dbReference>
<dbReference type="Pfam" id="PF00615">
    <property type="entry name" value="RGS"/>
    <property type="match status" value="1"/>
</dbReference>
<proteinExistence type="predicted"/>
<dbReference type="AlphaFoldDB" id="A0AAE0RLH3"/>
<dbReference type="SMART" id="SM00315">
    <property type="entry name" value="RGS"/>
    <property type="match status" value="1"/>
</dbReference>
<evidence type="ECO:0000313" key="2">
    <source>
        <dbReference type="EMBL" id="KAK3557576.1"/>
    </source>
</evidence>
<organism evidence="2 3">
    <name type="scientific">Hemibagrus guttatus</name>
    <dbReference type="NCBI Taxonomy" id="175788"/>
    <lineage>
        <taxon>Eukaryota</taxon>
        <taxon>Metazoa</taxon>
        <taxon>Chordata</taxon>
        <taxon>Craniata</taxon>
        <taxon>Vertebrata</taxon>
        <taxon>Euteleostomi</taxon>
        <taxon>Actinopterygii</taxon>
        <taxon>Neopterygii</taxon>
        <taxon>Teleostei</taxon>
        <taxon>Ostariophysi</taxon>
        <taxon>Siluriformes</taxon>
        <taxon>Bagridae</taxon>
        <taxon>Hemibagrus</taxon>
    </lineage>
</organism>
<dbReference type="PROSITE" id="PS50132">
    <property type="entry name" value="RGS"/>
    <property type="match status" value="1"/>
</dbReference>
<keyword evidence="3" id="KW-1185">Reference proteome</keyword>